<feature type="compositionally biased region" description="Low complexity" evidence="1">
    <location>
        <begin position="105"/>
        <end position="116"/>
    </location>
</feature>
<feature type="compositionally biased region" description="Polar residues" evidence="1">
    <location>
        <begin position="131"/>
        <end position="145"/>
    </location>
</feature>
<feature type="region of interest" description="Disordered" evidence="1">
    <location>
        <begin position="15"/>
        <end position="36"/>
    </location>
</feature>
<feature type="compositionally biased region" description="Low complexity" evidence="1">
    <location>
        <begin position="87"/>
        <end position="98"/>
    </location>
</feature>
<evidence type="ECO:0000256" key="1">
    <source>
        <dbReference type="SAM" id="MobiDB-lite"/>
    </source>
</evidence>
<dbReference type="Proteomes" id="UP000550707">
    <property type="component" value="Unassembled WGS sequence"/>
</dbReference>
<gene>
    <name evidence="2" type="ORF">HJG59_010104</name>
</gene>
<dbReference type="InParanoid" id="A0A7J8BLV5"/>
<organism evidence="2 3">
    <name type="scientific">Molossus molossus</name>
    <name type="common">Pallas' mastiff bat</name>
    <name type="synonym">Vespertilio molossus</name>
    <dbReference type="NCBI Taxonomy" id="27622"/>
    <lineage>
        <taxon>Eukaryota</taxon>
        <taxon>Metazoa</taxon>
        <taxon>Chordata</taxon>
        <taxon>Craniata</taxon>
        <taxon>Vertebrata</taxon>
        <taxon>Euteleostomi</taxon>
        <taxon>Mammalia</taxon>
        <taxon>Eutheria</taxon>
        <taxon>Laurasiatheria</taxon>
        <taxon>Chiroptera</taxon>
        <taxon>Yangochiroptera</taxon>
        <taxon>Molossidae</taxon>
        <taxon>Molossus</taxon>
    </lineage>
</organism>
<evidence type="ECO:0000313" key="2">
    <source>
        <dbReference type="EMBL" id="KAF6399833.1"/>
    </source>
</evidence>
<comment type="caution">
    <text evidence="2">The sequence shown here is derived from an EMBL/GenBank/DDBJ whole genome shotgun (WGS) entry which is preliminary data.</text>
</comment>
<dbReference type="AlphaFoldDB" id="A0A7J8BLV5"/>
<feature type="region of interest" description="Disordered" evidence="1">
    <location>
        <begin position="87"/>
        <end position="153"/>
    </location>
</feature>
<keyword evidence="3" id="KW-1185">Reference proteome</keyword>
<protein>
    <submittedName>
        <fullName evidence="2">Uncharacterized protein</fullName>
    </submittedName>
</protein>
<accession>A0A7J8BLV5</accession>
<evidence type="ECO:0000313" key="3">
    <source>
        <dbReference type="Proteomes" id="UP000550707"/>
    </source>
</evidence>
<name>A0A7J8BLV5_MOLMO</name>
<reference evidence="2 3" key="1">
    <citation type="journal article" date="2020" name="Nature">
        <title>Six reference-quality genomes reveal evolution of bat adaptations.</title>
        <authorList>
            <person name="Jebb D."/>
            <person name="Huang Z."/>
            <person name="Pippel M."/>
            <person name="Hughes G.M."/>
            <person name="Lavrichenko K."/>
            <person name="Devanna P."/>
            <person name="Winkler S."/>
            <person name="Jermiin L.S."/>
            <person name="Skirmuntt E.C."/>
            <person name="Katzourakis A."/>
            <person name="Burkitt-Gray L."/>
            <person name="Ray D.A."/>
            <person name="Sullivan K.A.M."/>
            <person name="Roscito J.G."/>
            <person name="Kirilenko B.M."/>
            <person name="Davalos L.M."/>
            <person name="Corthals A.P."/>
            <person name="Power M.L."/>
            <person name="Jones G."/>
            <person name="Ransome R.D."/>
            <person name="Dechmann D.K.N."/>
            <person name="Locatelli A.G."/>
            <person name="Puechmaille S.J."/>
            <person name="Fedrigo O."/>
            <person name="Jarvis E.D."/>
            <person name="Hiller M."/>
            <person name="Vernes S.C."/>
            <person name="Myers E.W."/>
            <person name="Teeling E.C."/>
        </authorList>
    </citation>
    <scope>NUCLEOTIDE SEQUENCE [LARGE SCALE GENOMIC DNA]</scope>
    <source>
        <strain evidence="2">MMolMol1</strain>
        <tissue evidence="2">Muscle</tissue>
    </source>
</reference>
<sequence>MSPSDVRRRRLKLTREGVSRVQFSAHSHGPGTPPSRGSVLRPVLHWPPVWAVLSLHTRCPLLPSAPGPHVAPGQPLLCLSWVGDGPSAAAPGGARAPGTDPHTYGSWSGSAAASKAFPSSTYRLFPEPSPDSGQLMTPAQRSRPTAASAGHGW</sequence>
<proteinExistence type="predicted"/>
<dbReference type="EMBL" id="JACASF010000023">
    <property type="protein sequence ID" value="KAF6399833.1"/>
    <property type="molecule type" value="Genomic_DNA"/>
</dbReference>